<evidence type="ECO:0000313" key="2">
    <source>
        <dbReference type="Proteomes" id="UP001596058"/>
    </source>
</evidence>
<proteinExistence type="predicted"/>
<dbReference type="EMBL" id="JBHSPA010000023">
    <property type="protein sequence ID" value="MFC5825985.1"/>
    <property type="molecule type" value="Genomic_DNA"/>
</dbReference>
<organism evidence="1 2">
    <name type="scientific">Nonomuraea insulae</name>
    <dbReference type="NCBI Taxonomy" id="1616787"/>
    <lineage>
        <taxon>Bacteria</taxon>
        <taxon>Bacillati</taxon>
        <taxon>Actinomycetota</taxon>
        <taxon>Actinomycetes</taxon>
        <taxon>Streptosporangiales</taxon>
        <taxon>Streptosporangiaceae</taxon>
        <taxon>Nonomuraea</taxon>
    </lineage>
</organism>
<evidence type="ECO:0000313" key="1">
    <source>
        <dbReference type="EMBL" id="MFC5825985.1"/>
    </source>
</evidence>
<protein>
    <submittedName>
        <fullName evidence="1">Uncharacterized protein</fullName>
    </submittedName>
</protein>
<name>A0ABW1CMU9_9ACTN</name>
<comment type="caution">
    <text evidence="1">The sequence shown here is derived from an EMBL/GenBank/DDBJ whole genome shotgun (WGS) entry which is preliminary data.</text>
</comment>
<gene>
    <name evidence="1" type="ORF">ACFPZ3_19140</name>
</gene>
<dbReference type="Proteomes" id="UP001596058">
    <property type="component" value="Unassembled WGS sequence"/>
</dbReference>
<sequence length="47" mass="4837">MRVCSRVSAYAIAVGRDHLLLTQLSESAAVFTHLPGGGVVGLELIGA</sequence>
<keyword evidence="2" id="KW-1185">Reference proteome</keyword>
<accession>A0ABW1CMU9</accession>
<reference evidence="2" key="1">
    <citation type="journal article" date="2019" name="Int. J. Syst. Evol. Microbiol.">
        <title>The Global Catalogue of Microorganisms (GCM) 10K type strain sequencing project: providing services to taxonomists for standard genome sequencing and annotation.</title>
        <authorList>
            <consortium name="The Broad Institute Genomics Platform"/>
            <consortium name="The Broad Institute Genome Sequencing Center for Infectious Disease"/>
            <person name="Wu L."/>
            <person name="Ma J."/>
        </authorList>
    </citation>
    <scope>NUCLEOTIDE SEQUENCE [LARGE SCALE GENOMIC DNA]</scope>
    <source>
        <strain evidence="2">CCUG 53903</strain>
    </source>
</reference>
<dbReference type="RefSeq" id="WP_379515494.1">
    <property type="nucleotide sequence ID" value="NZ_JBHSPA010000023.1"/>
</dbReference>